<gene>
    <name evidence="1" type="ORF">TIFTF001_056062</name>
</gene>
<sequence length="49" mass="5569">MCSSWLCVRCQAVDWESCQDATTSYAHGTPCYGLTVWSIRIVSGYYLTR</sequence>
<keyword evidence="2" id="KW-1185">Reference proteome</keyword>
<dbReference type="EMBL" id="BTGU01019591">
    <property type="protein sequence ID" value="GMN73181.1"/>
    <property type="molecule type" value="Genomic_DNA"/>
</dbReference>
<accession>A0AA88EEF1</accession>
<dbReference type="Proteomes" id="UP001187192">
    <property type="component" value="Unassembled WGS sequence"/>
</dbReference>
<reference evidence="1" key="1">
    <citation type="submission" date="2023-07" db="EMBL/GenBank/DDBJ databases">
        <title>draft genome sequence of fig (Ficus carica).</title>
        <authorList>
            <person name="Takahashi T."/>
            <person name="Nishimura K."/>
        </authorList>
    </citation>
    <scope>NUCLEOTIDE SEQUENCE</scope>
</reference>
<organism evidence="1 2">
    <name type="scientific">Ficus carica</name>
    <name type="common">Common fig</name>
    <dbReference type="NCBI Taxonomy" id="3494"/>
    <lineage>
        <taxon>Eukaryota</taxon>
        <taxon>Viridiplantae</taxon>
        <taxon>Streptophyta</taxon>
        <taxon>Embryophyta</taxon>
        <taxon>Tracheophyta</taxon>
        <taxon>Spermatophyta</taxon>
        <taxon>Magnoliopsida</taxon>
        <taxon>eudicotyledons</taxon>
        <taxon>Gunneridae</taxon>
        <taxon>Pentapetalae</taxon>
        <taxon>rosids</taxon>
        <taxon>fabids</taxon>
        <taxon>Rosales</taxon>
        <taxon>Moraceae</taxon>
        <taxon>Ficeae</taxon>
        <taxon>Ficus</taxon>
    </lineage>
</organism>
<name>A0AA88EEF1_FICCA</name>
<feature type="non-terminal residue" evidence="1">
    <location>
        <position position="49"/>
    </location>
</feature>
<evidence type="ECO:0000313" key="2">
    <source>
        <dbReference type="Proteomes" id="UP001187192"/>
    </source>
</evidence>
<dbReference type="AlphaFoldDB" id="A0AA88EEF1"/>
<protein>
    <submittedName>
        <fullName evidence="1">Uncharacterized protein</fullName>
    </submittedName>
</protein>
<proteinExistence type="predicted"/>
<comment type="caution">
    <text evidence="1">The sequence shown here is derived from an EMBL/GenBank/DDBJ whole genome shotgun (WGS) entry which is preliminary data.</text>
</comment>
<evidence type="ECO:0000313" key="1">
    <source>
        <dbReference type="EMBL" id="GMN73181.1"/>
    </source>
</evidence>